<gene>
    <name evidence="1" type="ORF">D5R40_09645</name>
</gene>
<comment type="caution">
    <text evidence="1">The sequence shown here is derived from an EMBL/GenBank/DDBJ whole genome shotgun (WGS) entry which is preliminary data.</text>
</comment>
<dbReference type="Proteomes" id="UP000269154">
    <property type="component" value="Unassembled WGS sequence"/>
</dbReference>
<sequence>MQTSRKLASWKIRQVNKNGHQKNQTKYLEVETNGQNQTINANNNLDRLQSDWSGYCDELDID</sequence>
<dbReference type="OrthoDB" id="9981701at2"/>
<evidence type="ECO:0000313" key="1">
    <source>
        <dbReference type="EMBL" id="RQH46416.1"/>
    </source>
</evidence>
<name>A0A3N6NR82_9CYAN</name>
<accession>A0A3N6NR82</accession>
<dbReference type="RefSeq" id="WP_124145327.1">
    <property type="nucleotide sequence ID" value="NZ_CAWOKI010000078.1"/>
</dbReference>
<proteinExistence type="predicted"/>
<organism evidence="1 2">
    <name type="scientific">Okeania hirsuta</name>
    <dbReference type="NCBI Taxonomy" id="1458930"/>
    <lineage>
        <taxon>Bacteria</taxon>
        <taxon>Bacillati</taxon>
        <taxon>Cyanobacteriota</taxon>
        <taxon>Cyanophyceae</taxon>
        <taxon>Oscillatoriophycideae</taxon>
        <taxon>Oscillatoriales</taxon>
        <taxon>Microcoleaceae</taxon>
        <taxon>Okeania</taxon>
    </lineage>
</organism>
<dbReference type="AlphaFoldDB" id="A0A3N6NR82"/>
<reference evidence="1 2" key="1">
    <citation type="journal article" date="2018" name="ACS Chem. Biol.">
        <title>Ketoreductase domain dysfunction expands chemodiversity: malyngamide biosynthesis in the cyanobacterium Okeania hirsuta.</title>
        <authorList>
            <person name="Moss N.A."/>
            <person name="Leao T."/>
            <person name="Rankin M."/>
            <person name="McCullough T.M."/>
            <person name="Qu P."/>
            <person name="Korobeynikov A."/>
            <person name="Smith J.L."/>
            <person name="Gerwick L."/>
            <person name="Gerwick W.H."/>
        </authorList>
    </citation>
    <scope>NUCLEOTIDE SEQUENCE [LARGE SCALE GENOMIC DNA]</scope>
    <source>
        <strain evidence="1 2">PAB10Feb10-1</strain>
    </source>
</reference>
<evidence type="ECO:0000313" key="2">
    <source>
        <dbReference type="Proteomes" id="UP000269154"/>
    </source>
</evidence>
<dbReference type="EMBL" id="RCBY01000040">
    <property type="protein sequence ID" value="RQH46416.1"/>
    <property type="molecule type" value="Genomic_DNA"/>
</dbReference>
<protein>
    <submittedName>
        <fullName evidence="1">Uncharacterized protein</fullName>
    </submittedName>
</protein>
<keyword evidence="2" id="KW-1185">Reference proteome</keyword>